<keyword evidence="2" id="KW-1185">Reference proteome</keyword>
<proteinExistence type="predicted"/>
<protein>
    <submittedName>
        <fullName evidence="1">Uncharacterized protein</fullName>
    </submittedName>
</protein>
<evidence type="ECO:0000313" key="1">
    <source>
        <dbReference type="EMBL" id="RWX00922.1"/>
    </source>
</evidence>
<dbReference type="EMBL" id="SBII01000004">
    <property type="protein sequence ID" value="RWX00922.1"/>
    <property type="molecule type" value="Genomic_DNA"/>
</dbReference>
<comment type="caution">
    <text evidence="1">The sequence shown here is derived from an EMBL/GenBank/DDBJ whole genome shotgun (WGS) entry which is preliminary data.</text>
</comment>
<dbReference type="RefSeq" id="WP_128389404.1">
    <property type="nucleotide sequence ID" value="NZ_SBII01000004.1"/>
</dbReference>
<dbReference type="AlphaFoldDB" id="A0A3S3R0R7"/>
<evidence type="ECO:0000313" key="2">
    <source>
        <dbReference type="Proteomes" id="UP000287527"/>
    </source>
</evidence>
<accession>A0A3S3R0R7</accession>
<reference evidence="1 2" key="1">
    <citation type="submission" date="2019-01" db="EMBL/GenBank/DDBJ databases">
        <title>Flavobacterium sp. nov.,isolated from freshwater.</title>
        <authorList>
            <person name="Zhang R."/>
            <person name="Du Z.-J."/>
        </authorList>
    </citation>
    <scope>NUCLEOTIDE SEQUENCE [LARGE SCALE GENOMIC DNA]</scope>
    <source>
        <strain evidence="1 2">1E403</strain>
    </source>
</reference>
<gene>
    <name evidence="1" type="ORF">EPI11_07830</name>
</gene>
<dbReference type="Proteomes" id="UP000287527">
    <property type="component" value="Unassembled WGS sequence"/>
</dbReference>
<organism evidence="1 2">
    <name type="scientific">Flavobacterium cerinum</name>
    <dbReference type="NCBI Taxonomy" id="2502784"/>
    <lineage>
        <taxon>Bacteria</taxon>
        <taxon>Pseudomonadati</taxon>
        <taxon>Bacteroidota</taxon>
        <taxon>Flavobacteriia</taxon>
        <taxon>Flavobacteriales</taxon>
        <taxon>Flavobacteriaceae</taxon>
        <taxon>Flavobacterium</taxon>
    </lineage>
</organism>
<sequence>MENFPEVWLNRVIQNLSNQNVAPWLDGIAELDTEVIEVGSGDASESNIIHIPRTNFNPEVLINNTAYPIALQGYTDDSVIVQLDKYQTKVTTLSDDQTIGASYDKIDVVTKGHTRSITTKKNQKAIHSIAPQSNTVATPVLIATGAPLAGSTVPTLVYEDLVTFKGMLDDIEGISDDERRLVLCTRHWNDLLRDRKNFGDQLVNYNTGKPAPLIAGFEIFQYGGNPLYTDAGVKKAFGATKNSTDRQASVAFWKPGIAKKTGLTKQYFAKAENDPETQTNKLNYRHYFIAVPFQNMFIGAIV</sequence>
<dbReference type="OrthoDB" id="1228719at2"/>
<name>A0A3S3R0R7_9FLAO</name>